<feature type="compositionally biased region" description="Basic and acidic residues" evidence="1">
    <location>
        <begin position="143"/>
        <end position="154"/>
    </location>
</feature>
<feature type="region of interest" description="Disordered" evidence="1">
    <location>
        <begin position="106"/>
        <end position="157"/>
    </location>
</feature>
<feature type="compositionally biased region" description="Low complexity" evidence="1">
    <location>
        <begin position="241"/>
        <end position="252"/>
    </location>
</feature>
<evidence type="ECO:0000313" key="5">
    <source>
        <dbReference type="Proteomes" id="UP000614200"/>
    </source>
</evidence>
<dbReference type="InterPro" id="IPR056303">
    <property type="entry name" value="AMIN-like"/>
</dbReference>
<evidence type="ECO:0000313" key="4">
    <source>
        <dbReference type="EMBL" id="MBF4694581.1"/>
    </source>
</evidence>
<feature type="domain" description="AMIN-like" evidence="3">
    <location>
        <begin position="438"/>
        <end position="551"/>
    </location>
</feature>
<keyword evidence="2" id="KW-0812">Transmembrane</keyword>
<feature type="compositionally biased region" description="Polar residues" evidence="1">
    <location>
        <begin position="253"/>
        <end position="265"/>
    </location>
</feature>
<feature type="compositionally biased region" description="Polar residues" evidence="1">
    <location>
        <begin position="106"/>
        <end position="140"/>
    </location>
</feature>
<feature type="region of interest" description="Disordered" evidence="1">
    <location>
        <begin position="382"/>
        <end position="422"/>
    </location>
</feature>
<proteinExistence type="predicted"/>
<dbReference type="Proteomes" id="UP000614200">
    <property type="component" value="Unassembled WGS sequence"/>
</dbReference>
<evidence type="ECO:0000256" key="1">
    <source>
        <dbReference type="SAM" id="MobiDB-lite"/>
    </source>
</evidence>
<keyword evidence="2" id="KW-1133">Transmembrane helix</keyword>
<dbReference type="EMBL" id="JADKNH010000009">
    <property type="protein sequence ID" value="MBF4694581.1"/>
    <property type="molecule type" value="Genomic_DNA"/>
</dbReference>
<dbReference type="Pfam" id="PF24837">
    <property type="entry name" value="AMIN-like"/>
    <property type="match status" value="1"/>
</dbReference>
<name>A0ABR9ZW59_9FIRM</name>
<evidence type="ECO:0000259" key="3">
    <source>
        <dbReference type="Pfam" id="PF24837"/>
    </source>
</evidence>
<comment type="caution">
    <text evidence="4">The sequence shown here is derived from an EMBL/GenBank/DDBJ whole genome shotgun (WGS) entry which is preliminary data.</text>
</comment>
<organism evidence="4 5">
    <name type="scientific">Fusibacter ferrireducens</name>
    <dbReference type="NCBI Taxonomy" id="2785058"/>
    <lineage>
        <taxon>Bacteria</taxon>
        <taxon>Bacillati</taxon>
        <taxon>Bacillota</taxon>
        <taxon>Clostridia</taxon>
        <taxon>Eubacteriales</taxon>
        <taxon>Eubacteriales Family XII. Incertae Sedis</taxon>
        <taxon>Fusibacter</taxon>
    </lineage>
</organism>
<keyword evidence="5" id="KW-1185">Reference proteome</keyword>
<accession>A0ABR9ZW59</accession>
<feature type="compositionally biased region" description="Low complexity" evidence="1">
    <location>
        <begin position="382"/>
        <end position="413"/>
    </location>
</feature>
<protein>
    <recommendedName>
        <fullName evidence="3">AMIN-like domain-containing protein</fullName>
    </recommendedName>
</protein>
<sequence>MKCPNCSFMNPDQSVMCKICGYEFDNASAQKGSHNSNSATPSDDDSEIEVTFDTLFGVRSNSRKIKNPLEKSKDKRRVFAANDESSEPFEAVDSTETAAAFGAQNFDAQNTDVQDINSTHDSSSLENSADENYNHRQASSVLRPHDPPLSHPVDETPEPFAESDAIDQNHDANGDIIDIELVQNGDIHNDFYASDEALFEEDHKTDNRKITIILLAVVVLLIALVFAFTSSKLKFNPFASEPAPETPVAEPVDNTSNDPNSPQTNNVIHADPDATVESFFEELPGYVNDNNISFSMYFKTPQSALEILTAFKNKGQIDKIEYDISNTALDDEKSATIDVVSSIERTNENKHIISQDEWSFKLSLEGDVWLIQDFLLNNQDSTVSSTSSTTNANDSTSNNTSSSSTSNSTTTSTPPIKPTGFVKTGSFKGGVITDGQDINSIRYGNHDQFERIVIDLTEWQKTNADGSAVKVNEACHYEATISSDGLEVQVVLSGVRAASAVAPIFAKSSNIESLGVYYPSDDSTIGLSVKLKKPSSYKVFSLKEPGRIVIDTMPN</sequence>
<evidence type="ECO:0000256" key="2">
    <source>
        <dbReference type="SAM" id="Phobius"/>
    </source>
</evidence>
<dbReference type="RefSeq" id="WP_194702811.1">
    <property type="nucleotide sequence ID" value="NZ_JADKNH010000009.1"/>
</dbReference>
<reference evidence="4 5" key="1">
    <citation type="submission" date="2020-11" db="EMBL/GenBank/DDBJ databases">
        <title>Fusibacter basophilias sp. nov.</title>
        <authorList>
            <person name="Qiu D."/>
        </authorList>
    </citation>
    <scope>NUCLEOTIDE SEQUENCE [LARGE SCALE GENOMIC DNA]</scope>
    <source>
        <strain evidence="4 5">Q10-2</strain>
    </source>
</reference>
<feature type="region of interest" description="Disordered" evidence="1">
    <location>
        <begin position="239"/>
        <end position="265"/>
    </location>
</feature>
<feature type="region of interest" description="Disordered" evidence="1">
    <location>
        <begin position="67"/>
        <end position="93"/>
    </location>
</feature>
<keyword evidence="2" id="KW-0472">Membrane</keyword>
<feature type="transmembrane region" description="Helical" evidence="2">
    <location>
        <begin position="210"/>
        <end position="228"/>
    </location>
</feature>
<gene>
    <name evidence="4" type="ORF">ISU02_15830</name>
</gene>